<dbReference type="EMBL" id="JADGMS010000003">
    <property type="protein sequence ID" value="KAF9685182.1"/>
    <property type="molecule type" value="Genomic_DNA"/>
</dbReference>
<evidence type="ECO:0000256" key="1">
    <source>
        <dbReference type="ARBA" id="ARBA00004141"/>
    </source>
</evidence>
<dbReference type="Pfam" id="PF14159">
    <property type="entry name" value="CAAD"/>
    <property type="match status" value="1"/>
</dbReference>
<comment type="subcellular location">
    <subcellularLocation>
        <location evidence="1">Membrane</location>
        <topology evidence="1">Multi-pass membrane protein</topology>
    </subcellularLocation>
</comment>
<dbReference type="Proteomes" id="UP000657918">
    <property type="component" value="Unassembled WGS sequence"/>
</dbReference>
<comment type="caution">
    <text evidence="3">The sequence shown here is derived from an EMBL/GenBank/DDBJ whole genome shotgun (WGS) entry which is preliminary data.</text>
</comment>
<dbReference type="AlphaFoldDB" id="A0A835KD29"/>
<proteinExistence type="predicted"/>
<organism evidence="3 4">
    <name type="scientific">Salix dunnii</name>
    <dbReference type="NCBI Taxonomy" id="1413687"/>
    <lineage>
        <taxon>Eukaryota</taxon>
        <taxon>Viridiplantae</taxon>
        <taxon>Streptophyta</taxon>
        <taxon>Embryophyta</taxon>
        <taxon>Tracheophyta</taxon>
        <taxon>Spermatophyta</taxon>
        <taxon>Magnoliopsida</taxon>
        <taxon>eudicotyledons</taxon>
        <taxon>Gunneridae</taxon>
        <taxon>Pentapetalae</taxon>
        <taxon>rosids</taxon>
        <taxon>fabids</taxon>
        <taxon>Malpighiales</taxon>
        <taxon>Salicaceae</taxon>
        <taxon>Saliceae</taxon>
        <taxon>Salix</taxon>
    </lineage>
</organism>
<protein>
    <recommendedName>
        <fullName evidence="2">Cyanobacterial aminoacyl-tRNA synthetase CAAD domain-containing protein</fullName>
    </recommendedName>
</protein>
<accession>A0A835KD29</accession>
<sequence>MASIVANLPSPPLLVHGRRTLFSTLQRLSLSPIKEPVYVHYRHFRVEVLKVEYVELVHFEIIDRLFSEMIYGGLEARNCQFLSEEKTMDDAFCVCERERQNCVFFFVRATGENSAASTPLRIVKSVKNRVSFHLPLRLALRFCSHHCQGLWDDPEDRLALVGLGFAALVAIWISAKLIPAIDKLPVVPSALELIGILFSSGRAIPDHQQVSCQYLRPVKCSQACTLGASLIGISCIYLGIPCSFSGTHLFSLFNILDVHNKTAEMKNISAHSTECGYGI</sequence>
<dbReference type="InterPro" id="IPR025564">
    <property type="entry name" value="CAAD_dom"/>
</dbReference>
<feature type="domain" description="Cyanobacterial aminoacyl-tRNA synthetase CAAD" evidence="2">
    <location>
        <begin position="147"/>
        <end position="199"/>
    </location>
</feature>
<gene>
    <name evidence="3" type="ORF">SADUNF_Sadunf03G0027800</name>
</gene>
<dbReference type="InterPro" id="IPR033344">
    <property type="entry name" value="CURT1"/>
</dbReference>
<dbReference type="GO" id="GO:0009535">
    <property type="term" value="C:chloroplast thylakoid membrane"/>
    <property type="evidence" value="ECO:0007669"/>
    <property type="project" value="TreeGrafter"/>
</dbReference>
<name>A0A835KD29_9ROSI</name>
<evidence type="ECO:0000259" key="2">
    <source>
        <dbReference type="Pfam" id="PF14159"/>
    </source>
</evidence>
<reference evidence="3 4" key="1">
    <citation type="submission" date="2020-10" db="EMBL/GenBank/DDBJ databases">
        <title>Plant Genome Project.</title>
        <authorList>
            <person name="Zhang R.-G."/>
        </authorList>
    </citation>
    <scope>NUCLEOTIDE SEQUENCE [LARGE SCALE GENOMIC DNA]</scope>
    <source>
        <strain evidence="3">FAFU-HL-1</strain>
        <tissue evidence="3">Leaf</tissue>
    </source>
</reference>
<dbReference type="OrthoDB" id="10627447at2759"/>
<dbReference type="PANTHER" id="PTHR33222">
    <property type="match status" value="1"/>
</dbReference>
<keyword evidence="4" id="KW-1185">Reference proteome</keyword>
<evidence type="ECO:0000313" key="3">
    <source>
        <dbReference type="EMBL" id="KAF9685182.1"/>
    </source>
</evidence>
<dbReference type="PANTHER" id="PTHR33222:SF3">
    <property type="entry name" value="PROTEIN CURVATURE THYLAKOID 1C, CHLOROPLASTIC"/>
    <property type="match status" value="1"/>
</dbReference>
<evidence type="ECO:0000313" key="4">
    <source>
        <dbReference type="Proteomes" id="UP000657918"/>
    </source>
</evidence>